<dbReference type="InterPro" id="IPR004252">
    <property type="entry name" value="Probable_transposase_24"/>
</dbReference>
<sequence>MESVSQDDIPSSNTGSDVRESSESTASLGASSGQKNWVVQVGRLEAKTKEICAKNVANRSKLTLPHTGGSKRLKRRATEIIAETGQQVSRGSLFVQTHKKKNGTYINSEAQVVCEKIIEIESQGTITKEVSPNDSLGQVLGKERPGRVRGLGLGWIS</sequence>
<gene>
    <name evidence="2" type="ORF">RJT34_12178</name>
</gene>
<proteinExistence type="predicted"/>
<organism evidence="2 3">
    <name type="scientific">Clitoria ternatea</name>
    <name type="common">Butterfly pea</name>
    <dbReference type="NCBI Taxonomy" id="43366"/>
    <lineage>
        <taxon>Eukaryota</taxon>
        <taxon>Viridiplantae</taxon>
        <taxon>Streptophyta</taxon>
        <taxon>Embryophyta</taxon>
        <taxon>Tracheophyta</taxon>
        <taxon>Spermatophyta</taxon>
        <taxon>Magnoliopsida</taxon>
        <taxon>eudicotyledons</taxon>
        <taxon>Gunneridae</taxon>
        <taxon>Pentapetalae</taxon>
        <taxon>rosids</taxon>
        <taxon>fabids</taxon>
        <taxon>Fabales</taxon>
        <taxon>Fabaceae</taxon>
        <taxon>Papilionoideae</taxon>
        <taxon>50 kb inversion clade</taxon>
        <taxon>NPAAA clade</taxon>
        <taxon>indigoferoid/millettioid clade</taxon>
        <taxon>Phaseoleae</taxon>
        <taxon>Clitoria</taxon>
    </lineage>
</organism>
<keyword evidence="3" id="KW-1185">Reference proteome</keyword>
<dbReference type="Proteomes" id="UP001359559">
    <property type="component" value="Unassembled WGS sequence"/>
</dbReference>
<name>A0AAN9JLE9_CLITE</name>
<comment type="caution">
    <text evidence="2">The sequence shown here is derived from an EMBL/GenBank/DDBJ whole genome shotgun (WGS) entry which is preliminary data.</text>
</comment>
<evidence type="ECO:0000256" key="1">
    <source>
        <dbReference type="SAM" id="MobiDB-lite"/>
    </source>
</evidence>
<dbReference type="Pfam" id="PF03004">
    <property type="entry name" value="Transposase_24"/>
    <property type="match status" value="1"/>
</dbReference>
<protein>
    <submittedName>
        <fullName evidence="2">Uncharacterized protein</fullName>
    </submittedName>
</protein>
<dbReference type="AlphaFoldDB" id="A0AAN9JLE9"/>
<evidence type="ECO:0000313" key="2">
    <source>
        <dbReference type="EMBL" id="KAK7301317.1"/>
    </source>
</evidence>
<dbReference type="EMBL" id="JAYKXN010000003">
    <property type="protein sequence ID" value="KAK7301317.1"/>
    <property type="molecule type" value="Genomic_DNA"/>
</dbReference>
<reference evidence="2 3" key="1">
    <citation type="submission" date="2024-01" db="EMBL/GenBank/DDBJ databases">
        <title>The genomes of 5 underutilized Papilionoideae crops provide insights into root nodulation and disease resistance.</title>
        <authorList>
            <person name="Yuan L."/>
        </authorList>
    </citation>
    <scope>NUCLEOTIDE SEQUENCE [LARGE SCALE GENOMIC DNA]</scope>
    <source>
        <strain evidence="2">LY-2023</strain>
        <tissue evidence="2">Leaf</tissue>
    </source>
</reference>
<evidence type="ECO:0000313" key="3">
    <source>
        <dbReference type="Proteomes" id="UP001359559"/>
    </source>
</evidence>
<feature type="compositionally biased region" description="Low complexity" evidence="1">
    <location>
        <begin position="23"/>
        <end position="32"/>
    </location>
</feature>
<feature type="compositionally biased region" description="Polar residues" evidence="1">
    <location>
        <begin position="1"/>
        <end position="16"/>
    </location>
</feature>
<accession>A0AAN9JLE9</accession>
<feature type="region of interest" description="Disordered" evidence="1">
    <location>
        <begin position="1"/>
        <end position="32"/>
    </location>
</feature>